<keyword evidence="1" id="KW-0677">Repeat</keyword>
<evidence type="ECO:0000256" key="2">
    <source>
        <dbReference type="PROSITE-ProRule" id="PRU00708"/>
    </source>
</evidence>
<dbReference type="AlphaFoldDB" id="A0A7N0UG59"/>
<accession>A0A7N0UG59</accession>
<proteinExistence type="predicted"/>
<dbReference type="Pfam" id="PF13812">
    <property type="entry name" value="PPR_3"/>
    <property type="match status" value="1"/>
</dbReference>
<evidence type="ECO:0000313" key="3">
    <source>
        <dbReference type="EnsemblPlants" id="Kaladp0067s0041.1.v1.1.CDS.1"/>
    </source>
</evidence>
<reference evidence="3" key="1">
    <citation type="submission" date="2021-01" db="UniProtKB">
        <authorList>
            <consortium name="EnsemblPlants"/>
        </authorList>
    </citation>
    <scope>IDENTIFICATION</scope>
</reference>
<dbReference type="InterPro" id="IPR002885">
    <property type="entry name" value="PPR_rpt"/>
</dbReference>
<name>A0A7N0UG59_KALFE</name>
<evidence type="ECO:0000313" key="4">
    <source>
        <dbReference type="Proteomes" id="UP000594263"/>
    </source>
</evidence>
<feature type="repeat" description="PPR" evidence="2">
    <location>
        <begin position="372"/>
        <end position="406"/>
    </location>
</feature>
<dbReference type="Pfam" id="PF13041">
    <property type="entry name" value="PPR_2"/>
    <property type="match status" value="2"/>
</dbReference>
<dbReference type="Pfam" id="PF12854">
    <property type="entry name" value="PPR_1"/>
    <property type="match status" value="1"/>
</dbReference>
<feature type="repeat" description="PPR" evidence="2">
    <location>
        <begin position="154"/>
        <end position="189"/>
    </location>
</feature>
<feature type="repeat" description="PPR" evidence="2">
    <location>
        <begin position="407"/>
        <end position="441"/>
    </location>
</feature>
<dbReference type="OMA" id="KWPKQIT"/>
<dbReference type="PROSITE" id="PS51375">
    <property type="entry name" value="PPR"/>
    <property type="match status" value="8"/>
</dbReference>
<dbReference type="InterPro" id="IPR051222">
    <property type="entry name" value="PPR/CCM1_RNA-binding"/>
</dbReference>
<dbReference type="NCBIfam" id="TIGR00756">
    <property type="entry name" value="PPR"/>
    <property type="match status" value="7"/>
</dbReference>
<sequence>MASKRAITWTEKLTPSQVALLIRAEKDVEKARMIFDSATAEYGNGFRHDYSTFRVMMSRLLSVNRFRNAEELLGRMREEKCAVEEDLFLMICRAYGRVHKPLEAVRVFQKMGEYDCEASDKGYVTVLSILVDEGMVKLALRFYKYMRKMGVKQSVTTLNVLIKALCKSGESLDSAVSIFCEMGKHGCVPDSYTYGTLINGMCRLGKLDEAKALFKDMSVKGCEASVVTYTCILHGMCISGNLDEALGLFEEMVGKGIEPNVFTYSSLMDGLCKGGRSSKAVELLHDMAGKRLRPNMVTYSSLIYGLCKEKKLQDAVEIFDRMKLQGLKPDAGLYQKIITMFYDSKKFQEAANFLDEMILSGISPNRLTWSLHVRVHNMVVRGLGIGGDIDRAFQLYLSMRTRGISIESPTFDFFVSYFCHKGDLHKAARIMEEMIIDGCVPEEKIWELIVGGFWDRKKVREAAEATILGIQYLLLKDIIEAGM</sequence>
<feature type="repeat" description="PPR" evidence="2">
    <location>
        <begin position="190"/>
        <end position="224"/>
    </location>
</feature>
<evidence type="ECO:0000256" key="1">
    <source>
        <dbReference type="ARBA" id="ARBA00022737"/>
    </source>
</evidence>
<dbReference type="EnsemblPlants" id="Kaladp0067s0041.1.v1.1">
    <property type="protein sequence ID" value="Kaladp0067s0041.1.v1.1.CDS.1"/>
    <property type="gene ID" value="Kaladp0067s0041.v1.1"/>
</dbReference>
<feature type="repeat" description="PPR" evidence="2">
    <location>
        <begin position="330"/>
        <end position="364"/>
    </location>
</feature>
<dbReference type="Gene3D" id="1.25.40.10">
    <property type="entry name" value="Tetratricopeptide repeat domain"/>
    <property type="match status" value="4"/>
</dbReference>
<dbReference type="Proteomes" id="UP000594263">
    <property type="component" value="Unplaced"/>
</dbReference>
<protein>
    <recommendedName>
        <fullName evidence="5">Pentatricopeptide repeat-containing protein</fullName>
    </recommendedName>
</protein>
<keyword evidence="4" id="KW-1185">Reference proteome</keyword>
<feature type="repeat" description="PPR" evidence="2">
    <location>
        <begin position="295"/>
        <end position="329"/>
    </location>
</feature>
<dbReference type="Gramene" id="Kaladp0067s0041.1.v1.1">
    <property type="protein sequence ID" value="Kaladp0067s0041.1.v1.1.CDS.1"/>
    <property type="gene ID" value="Kaladp0067s0041.v1.1"/>
</dbReference>
<feature type="repeat" description="PPR" evidence="2">
    <location>
        <begin position="260"/>
        <end position="294"/>
    </location>
</feature>
<feature type="repeat" description="PPR" evidence="2">
    <location>
        <begin position="225"/>
        <end position="259"/>
    </location>
</feature>
<dbReference type="PANTHER" id="PTHR47942">
    <property type="entry name" value="TETRATRICOPEPTIDE REPEAT (TPR)-LIKE SUPERFAMILY PROTEIN-RELATED"/>
    <property type="match status" value="1"/>
</dbReference>
<dbReference type="InterPro" id="IPR011990">
    <property type="entry name" value="TPR-like_helical_dom_sf"/>
</dbReference>
<organism evidence="3 4">
    <name type="scientific">Kalanchoe fedtschenkoi</name>
    <name type="common">Lavender scallops</name>
    <name type="synonym">South American air plant</name>
    <dbReference type="NCBI Taxonomy" id="63787"/>
    <lineage>
        <taxon>Eukaryota</taxon>
        <taxon>Viridiplantae</taxon>
        <taxon>Streptophyta</taxon>
        <taxon>Embryophyta</taxon>
        <taxon>Tracheophyta</taxon>
        <taxon>Spermatophyta</taxon>
        <taxon>Magnoliopsida</taxon>
        <taxon>eudicotyledons</taxon>
        <taxon>Gunneridae</taxon>
        <taxon>Pentapetalae</taxon>
        <taxon>Saxifragales</taxon>
        <taxon>Crassulaceae</taxon>
        <taxon>Kalanchoe</taxon>
    </lineage>
</organism>
<dbReference type="PANTHER" id="PTHR47942:SF16">
    <property type="entry name" value="PENTATRICOPEPTIDE REPEAT DOMAIN CONTAINING PROTEIN-RELATED"/>
    <property type="match status" value="1"/>
</dbReference>
<dbReference type="Pfam" id="PF01535">
    <property type="entry name" value="PPR"/>
    <property type="match status" value="5"/>
</dbReference>
<evidence type="ECO:0008006" key="5">
    <source>
        <dbReference type="Google" id="ProtNLM"/>
    </source>
</evidence>